<dbReference type="CDD" id="cd03235">
    <property type="entry name" value="ABC_Metallic_Cations"/>
    <property type="match status" value="1"/>
</dbReference>
<accession>A0A117L2U1</accession>
<proteinExistence type="inferred from homology"/>
<organism evidence="5 6">
    <name type="scientific">Thermotoga petrophila</name>
    <dbReference type="NCBI Taxonomy" id="93929"/>
    <lineage>
        <taxon>Bacteria</taxon>
        <taxon>Thermotogati</taxon>
        <taxon>Thermotogota</taxon>
        <taxon>Thermotogae</taxon>
        <taxon>Thermotogales</taxon>
        <taxon>Thermotogaceae</taxon>
        <taxon>Thermotoga</taxon>
    </lineage>
</organism>
<keyword evidence="2" id="KW-0813">Transport</keyword>
<evidence type="ECO:0000313" key="5">
    <source>
        <dbReference type="EMBL" id="KUK23320.1"/>
    </source>
</evidence>
<sequence>MKIVEVKNLTYRINDFEILKNVTFSVEEGEFVGVIGPNGAGKTTLVRILVGEIKNYEGKVEVRGKIGYLPQLHQVQREFPITVKEFAAMGMYGRYRKIDWEKVRSTLKDVGILHKENDPIKNLSGGEFQRLSLARALLSDPDILVLDEPEAGVDEMGKASFYELLNRLRKEKNITVIMVSHDIGMVFKECSTIMCLNRTLHCHGPTETINPEDLKRIFTDFDIWIRGTRHYEIYHGRERD</sequence>
<dbReference type="InterPro" id="IPR003593">
    <property type="entry name" value="AAA+_ATPase"/>
</dbReference>
<dbReference type="SUPFAM" id="SSF52540">
    <property type="entry name" value="P-loop containing nucleoside triphosphate hydrolases"/>
    <property type="match status" value="1"/>
</dbReference>
<dbReference type="RefSeq" id="WP_011943387.1">
    <property type="nucleotide sequence ID" value="NZ_DAITJQ010000002.1"/>
</dbReference>
<evidence type="ECO:0000256" key="4">
    <source>
        <dbReference type="ARBA" id="ARBA00022840"/>
    </source>
</evidence>
<keyword evidence="4 5" id="KW-0067">ATP-binding</keyword>
<evidence type="ECO:0000256" key="2">
    <source>
        <dbReference type="ARBA" id="ARBA00022448"/>
    </source>
</evidence>
<dbReference type="Pfam" id="PF00005">
    <property type="entry name" value="ABC_tran"/>
    <property type="match status" value="1"/>
</dbReference>
<gene>
    <name evidence="5" type="ORF">XD57_0583</name>
</gene>
<reference evidence="5 6" key="1">
    <citation type="journal article" date="2015" name="MBio">
        <title>Genome-Resolved Metagenomic Analysis Reveals Roles for Candidate Phyla and Other Microbial Community Members in Biogeochemical Transformations in Oil Reservoirs.</title>
        <authorList>
            <person name="Hu P."/>
            <person name="Tom L."/>
            <person name="Singh A."/>
            <person name="Thomas B.C."/>
            <person name="Baker B.J."/>
            <person name="Piceno Y.M."/>
            <person name="Andersen G.L."/>
            <person name="Banfield J.F."/>
        </authorList>
    </citation>
    <scope>NUCLEOTIDE SEQUENCE [LARGE SCALE GENOMIC DNA]</scope>
    <source>
        <strain evidence="5">46_26</strain>
    </source>
</reference>
<dbReference type="InterPro" id="IPR003439">
    <property type="entry name" value="ABC_transporter-like_ATP-bd"/>
</dbReference>
<evidence type="ECO:0000313" key="6">
    <source>
        <dbReference type="Proteomes" id="UP000058636"/>
    </source>
</evidence>
<dbReference type="EMBL" id="LGFG01000032">
    <property type="protein sequence ID" value="KUK23320.1"/>
    <property type="molecule type" value="Genomic_DNA"/>
</dbReference>
<evidence type="ECO:0000256" key="1">
    <source>
        <dbReference type="ARBA" id="ARBA00005417"/>
    </source>
</evidence>
<dbReference type="AlphaFoldDB" id="A0A117L2U1"/>
<dbReference type="PANTHER" id="PTHR42734">
    <property type="entry name" value="METAL TRANSPORT SYSTEM ATP-BINDING PROTEIN TM_0124-RELATED"/>
    <property type="match status" value="1"/>
</dbReference>
<comment type="caution">
    <text evidence="5">The sequence shown here is derived from an EMBL/GenBank/DDBJ whole genome shotgun (WGS) entry which is preliminary data.</text>
</comment>
<keyword evidence="3" id="KW-0547">Nucleotide-binding</keyword>
<evidence type="ECO:0000256" key="3">
    <source>
        <dbReference type="ARBA" id="ARBA00022741"/>
    </source>
</evidence>
<dbReference type="InterPro" id="IPR017871">
    <property type="entry name" value="ABC_transporter-like_CS"/>
</dbReference>
<dbReference type="Proteomes" id="UP000058636">
    <property type="component" value="Unassembled WGS sequence"/>
</dbReference>
<dbReference type="PROSITE" id="PS50893">
    <property type="entry name" value="ABC_TRANSPORTER_2"/>
    <property type="match status" value="1"/>
</dbReference>
<dbReference type="Gene3D" id="3.40.50.300">
    <property type="entry name" value="P-loop containing nucleotide triphosphate hydrolases"/>
    <property type="match status" value="1"/>
</dbReference>
<dbReference type="PROSITE" id="PS00211">
    <property type="entry name" value="ABC_TRANSPORTER_1"/>
    <property type="match status" value="1"/>
</dbReference>
<dbReference type="PATRIC" id="fig|93930.3.peg.1427"/>
<comment type="similarity">
    <text evidence="1">Belongs to the ABC transporter superfamily.</text>
</comment>
<dbReference type="InterPro" id="IPR027417">
    <property type="entry name" value="P-loop_NTPase"/>
</dbReference>
<dbReference type="GO" id="GO:0016887">
    <property type="term" value="F:ATP hydrolysis activity"/>
    <property type="evidence" value="ECO:0007669"/>
    <property type="project" value="InterPro"/>
</dbReference>
<dbReference type="PANTHER" id="PTHR42734:SF17">
    <property type="entry name" value="METAL TRANSPORT SYSTEM ATP-BINDING PROTEIN TM_0124-RELATED"/>
    <property type="match status" value="1"/>
</dbReference>
<dbReference type="SMART" id="SM00382">
    <property type="entry name" value="AAA"/>
    <property type="match status" value="1"/>
</dbReference>
<name>A0A117L2U1_9THEM</name>
<dbReference type="InterPro" id="IPR050153">
    <property type="entry name" value="Metal_Ion_Import_ABC"/>
</dbReference>
<protein>
    <submittedName>
        <fullName evidence="5">Putative metal transport system ATP-binding protein</fullName>
    </submittedName>
</protein>
<dbReference type="OMA" id="GHDHVHP"/>
<dbReference type="GO" id="GO:0005524">
    <property type="term" value="F:ATP binding"/>
    <property type="evidence" value="ECO:0007669"/>
    <property type="project" value="UniProtKB-KW"/>
</dbReference>